<dbReference type="InterPro" id="IPR048760">
    <property type="entry name" value="VP0354-like_sensor_dom"/>
</dbReference>
<protein>
    <submittedName>
        <fullName evidence="4">Diguanylate cyclase (GGDEF) domain-containing protein</fullName>
    </submittedName>
</protein>
<keyword evidence="5" id="KW-1185">Reference proteome</keyword>
<evidence type="ECO:0000313" key="5">
    <source>
        <dbReference type="Proteomes" id="UP000192920"/>
    </source>
</evidence>
<dbReference type="Gene3D" id="3.30.70.270">
    <property type="match status" value="1"/>
</dbReference>
<dbReference type="RefSeq" id="WP_085275724.1">
    <property type="nucleotide sequence ID" value="NZ_FXAG01000005.1"/>
</dbReference>
<dbReference type="SUPFAM" id="SSF55073">
    <property type="entry name" value="Nucleotide cyclase"/>
    <property type="match status" value="1"/>
</dbReference>
<dbReference type="Gene3D" id="6.10.340.10">
    <property type="match status" value="1"/>
</dbReference>
<feature type="domain" description="GGDEF" evidence="3">
    <location>
        <begin position="439"/>
        <end position="572"/>
    </location>
</feature>
<dbReference type="AlphaFoldDB" id="A0A1Y6BJV6"/>
<dbReference type="InterPro" id="IPR022357">
    <property type="entry name" value="MIP_CS"/>
</dbReference>
<evidence type="ECO:0000259" key="2">
    <source>
        <dbReference type="PROSITE" id="PS50885"/>
    </source>
</evidence>
<dbReference type="SMART" id="SM00304">
    <property type="entry name" value="HAMP"/>
    <property type="match status" value="1"/>
</dbReference>
<sequence>MRPGLTVKLSVLLACIGILASGVTGYYAYSTNQSLLVNEAERNLLTSTELLSQRLSTVLNDIAADALTLADMPSSAKVAGLDDLPGDDAAKERLAQVFGTVMRLHPQYAQVRLISRQQFGLEQIRFDRDGDRLVRVTGSQLQEKGHFPYVFETLALAPGRVYVSPITVNHEQGAHSAEGAPTLRLATPVVTPAGSVVGVVVINVRLKSLLDAVQSDLPAGHQLYLTNEWGDFLAHPNPAMTFGFDKGRRLLVQDSYEQTRPLFDKTRTSVLVNGLDDPQRAKGQILAFVRTPFGLPENHQFVVLGLARPLEDVLRGGKSLGESTIQMVLAFSLLSIVLAVVFSRALTRPLQMLTHAATSFQTRHALEALPVTRTDEIGVLARCFDQMRKELKSHMEKMSQNQQELRHLAHHDSLTGLPNRMQFFHQIERAIEAVAESGLQLAVLFIDLDHFKQINDQMGHAVGDQVLIVVAQRLRSALRGEDVVARLGGDEFIVLIKGPGIVTEVPVIAAKILSALNEDIMTHGRRLQVCASIGISLFPDDGVTAEELVLRADSAMYKAKVNGRYTFARYQAAE</sequence>
<evidence type="ECO:0000259" key="3">
    <source>
        <dbReference type="PROSITE" id="PS50887"/>
    </source>
</evidence>
<dbReference type="PANTHER" id="PTHR46663:SF2">
    <property type="entry name" value="GGDEF DOMAIN-CONTAINING PROTEIN"/>
    <property type="match status" value="1"/>
</dbReference>
<dbReference type="Pfam" id="PF00672">
    <property type="entry name" value="HAMP"/>
    <property type="match status" value="1"/>
</dbReference>
<dbReference type="GO" id="GO:0016020">
    <property type="term" value="C:membrane"/>
    <property type="evidence" value="ECO:0007669"/>
    <property type="project" value="InterPro"/>
</dbReference>
<evidence type="ECO:0000256" key="1">
    <source>
        <dbReference type="SAM" id="Phobius"/>
    </source>
</evidence>
<dbReference type="InterPro" id="IPR043128">
    <property type="entry name" value="Rev_trsase/Diguanyl_cyclase"/>
</dbReference>
<dbReference type="CDD" id="cd06225">
    <property type="entry name" value="HAMP"/>
    <property type="match status" value="1"/>
</dbReference>
<dbReference type="SMART" id="SM00267">
    <property type="entry name" value="GGDEF"/>
    <property type="match status" value="1"/>
</dbReference>
<dbReference type="GO" id="GO:0003824">
    <property type="term" value="F:catalytic activity"/>
    <property type="evidence" value="ECO:0007669"/>
    <property type="project" value="UniProtKB-ARBA"/>
</dbReference>
<dbReference type="EMBL" id="FXAG01000005">
    <property type="protein sequence ID" value="SMF11611.1"/>
    <property type="molecule type" value="Genomic_DNA"/>
</dbReference>
<dbReference type="FunFam" id="3.30.70.270:FF:000001">
    <property type="entry name" value="Diguanylate cyclase domain protein"/>
    <property type="match status" value="1"/>
</dbReference>
<name>A0A1Y6BJV6_9NEIS</name>
<dbReference type="InterPro" id="IPR029787">
    <property type="entry name" value="Nucleotide_cyclase"/>
</dbReference>
<dbReference type="SUPFAM" id="SSF103190">
    <property type="entry name" value="Sensory domain-like"/>
    <property type="match status" value="1"/>
</dbReference>
<dbReference type="InterPro" id="IPR003660">
    <property type="entry name" value="HAMP_dom"/>
</dbReference>
<dbReference type="InterPro" id="IPR052163">
    <property type="entry name" value="DGC-Regulatory_Protein"/>
</dbReference>
<reference evidence="5" key="1">
    <citation type="submission" date="2017-04" db="EMBL/GenBank/DDBJ databases">
        <authorList>
            <person name="Varghese N."/>
            <person name="Submissions S."/>
        </authorList>
    </citation>
    <scope>NUCLEOTIDE SEQUENCE [LARGE SCALE GENOMIC DNA]</scope>
    <source>
        <strain evidence="5">DSM 22618</strain>
    </source>
</reference>
<dbReference type="Pfam" id="PF00990">
    <property type="entry name" value="GGDEF"/>
    <property type="match status" value="1"/>
</dbReference>
<dbReference type="GO" id="GO:0007165">
    <property type="term" value="P:signal transduction"/>
    <property type="evidence" value="ECO:0007669"/>
    <property type="project" value="InterPro"/>
</dbReference>
<gene>
    <name evidence="4" type="ORF">SAMN02745746_01422</name>
</gene>
<dbReference type="SUPFAM" id="SSF158472">
    <property type="entry name" value="HAMP domain-like"/>
    <property type="match status" value="1"/>
</dbReference>
<dbReference type="STRING" id="1123014.SAMN02745746_01422"/>
<evidence type="ECO:0000313" key="4">
    <source>
        <dbReference type="EMBL" id="SMF11611.1"/>
    </source>
</evidence>
<accession>A0A1Y6BJV6</accession>
<proteinExistence type="predicted"/>
<dbReference type="Proteomes" id="UP000192920">
    <property type="component" value="Unassembled WGS sequence"/>
</dbReference>
<dbReference type="PROSITE" id="PS50887">
    <property type="entry name" value="GGDEF"/>
    <property type="match status" value="1"/>
</dbReference>
<dbReference type="PROSITE" id="PS00221">
    <property type="entry name" value="MIP"/>
    <property type="match status" value="1"/>
</dbReference>
<dbReference type="Pfam" id="PF21623">
    <property type="entry name" value="HK_sensor_dom_bact"/>
    <property type="match status" value="1"/>
</dbReference>
<dbReference type="Gene3D" id="3.30.450.20">
    <property type="entry name" value="PAS domain"/>
    <property type="match status" value="1"/>
</dbReference>
<keyword evidence="1" id="KW-1133">Transmembrane helix</keyword>
<keyword evidence="1" id="KW-0472">Membrane</keyword>
<feature type="transmembrane region" description="Helical" evidence="1">
    <location>
        <begin position="327"/>
        <end position="346"/>
    </location>
</feature>
<dbReference type="PROSITE" id="PS50885">
    <property type="entry name" value="HAMP"/>
    <property type="match status" value="1"/>
</dbReference>
<dbReference type="NCBIfam" id="TIGR00254">
    <property type="entry name" value="GGDEF"/>
    <property type="match status" value="1"/>
</dbReference>
<dbReference type="CDD" id="cd01949">
    <property type="entry name" value="GGDEF"/>
    <property type="match status" value="1"/>
</dbReference>
<organism evidence="4 5">
    <name type="scientific">Pseudogulbenkiania subflava DSM 22618</name>
    <dbReference type="NCBI Taxonomy" id="1123014"/>
    <lineage>
        <taxon>Bacteria</taxon>
        <taxon>Pseudomonadati</taxon>
        <taxon>Pseudomonadota</taxon>
        <taxon>Betaproteobacteria</taxon>
        <taxon>Neisseriales</taxon>
        <taxon>Chromobacteriaceae</taxon>
        <taxon>Pseudogulbenkiania</taxon>
    </lineage>
</organism>
<dbReference type="PANTHER" id="PTHR46663">
    <property type="entry name" value="DIGUANYLATE CYCLASE DGCT-RELATED"/>
    <property type="match status" value="1"/>
</dbReference>
<keyword evidence="1" id="KW-0812">Transmembrane</keyword>
<feature type="domain" description="HAMP" evidence="2">
    <location>
        <begin position="344"/>
        <end position="396"/>
    </location>
</feature>
<dbReference type="InterPro" id="IPR029151">
    <property type="entry name" value="Sensor-like_sf"/>
</dbReference>
<dbReference type="InterPro" id="IPR000160">
    <property type="entry name" value="GGDEF_dom"/>
</dbReference>